<accession>A0A7M2WZ98</accession>
<proteinExistence type="inferred from homology"/>
<dbReference type="EMBL" id="CP063458">
    <property type="protein sequence ID" value="QOV90522.1"/>
    <property type="molecule type" value="Genomic_DNA"/>
</dbReference>
<protein>
    <submittedName>
        <fullName evidence="3">SDR family oxidoreductase</fullName>
    </submittedName>
</protein>
<name>A0A7M2WZ98_9BACT</name>
<dbReference type="PRINTS" id="PR00080">
    <property type="entry name" value="SDRFAMILY"/>
</dbReference>
<dbReference type="Proteomes" id="UP000593765">
    <property type="component" value="Chromosome"/>
</dbReference>
<reference evidence="3 4" key="1">
    <citation type="submission" date="2020-10" db="EMBL/GenBank/DDBJ databases">
        <title>Wide distribution of Phycisphaera-like planctomycetes from WD2101 soil group in peatlands and genome analysis of the first cultivated representative.</title>
        <authorList>
            <person name="Dedysh S.N."/>
            <person name="Beletsky A.V."/>
            <person name="Ivanova A."/>
            <person name="Kulichevskaya I.S."/>
            <person name="Suzina N.E."/>
            <person name="Philippov D.A."/>
            <person name="Rakitin A.L."/>
            <person name="Mardanov A.V."/>
            <person name="Ravin N.V."/>
        </authorList>
    </citation>
    <scope>NUCLEOTIDE SEQUENCE [LARGE SCALE GENOMIC DNA]</scope>
    <source>
        <strain evidence="3 4">M1803</strain>
    </source>
</reference>
<evidence type="ECO:0000256" key="2">
    <source>
        <dbReference type="ARBA" id="ARBA00023002"/>
    </source>
</evidence>
<comment type="similarity">
    <text evidence="1">Belongs to the short-chain dehydrogenases/reductases (SDR) family.</text>
</comment>
<dbReference type="Pfam" id="PF13561">
    <property type="entry name" value="adh_short_C2"/>
    <property type="match status" value="1"/>
</dbReference>
<dbReference type="InterPro" id="IPR036291">
    <property type="entry name" value="NAD(P)-bd_dom_sf"/>
</dbReference>
<dbReference type="PANTHER" id="PTHR43477">
    <property type="entry name" value="DIHYDROANTICAPSIN 7-DEHYDROGENASE"/>
    <property type="match status" value="1"/>
</dbReference>
<dbReference type="Gene3D" id="3.40.50.720">
    <property type="entry name" value="NAD(P)-binding Rossmann-like Domain"/>
    <property type="match status" value="1"/>
</dbReference>
<evidence type="ECO:0000256" key="1">
    <source>
        <dbReference type="ARBA" id="ARBA00006484"/>
    </source>
</evidence>
<dbReference type="FunFam" id="3.40.50.720:FF:000084">
    <property type="entry name" value="Short-chain dehydrogenase reductase"/>
    <property type="match status" value="1"/>
</dbReference>
<dbReference type="SUPFAM" id="SSF51735">
    <property type="entry name" value="NAD(P)-binding Rossmann-fold domains"/>
    <property type="match status" value="1"/>
</dbReference>
<evidence type="ECO:0000313" key="4">
    <source>
        <dbReference type="Proteomes" id="UP000593765"/>
    </source>
</evidence>
<gene>
    <name evidence="3" type="ORF">IPV69_03910</name>
</gene>
<organism evidence="3 4">
    <name type="scientific">Humisphaera borealis</name>
    <dbReference type="NCBI Taxonomy" id="2807512"/>
    <lineage>
        <taxon>Bacteria</taxon>
        <taxon>Pseudomonadati</taxon>
        <taxon>Planctomycetota</taxon>
        <taxon>Phycisphaerae</taxon>
        <taxon>Tepidisphaerales</taxon>
        <taxon>Tepidisphaeraceae</taxon>
        <taxon>Humisphaera</taxon>
    </lineage>
</organism>
<sequence>MADALHGKSIVIIGGTTGLGLSAARACIAEGARVVVVGRNAESAHRAQVELGSSCVALAADATDPTTAPRAIEQAVTHFGGFHALYHVAGGSGRKMGDGPLHEITDEGWRFTLDLNLTSLFNSNRAAARQFLKQGSGGSVLNMGSVLGWSPSPAFFTTHAYAATKSAIVGFTKSCAAYYATHDIRFNVLAPALVETPMAQRAASDERIQSFIRTKQPLDGGRIGRPDDLDAAAVYFLSDGSKFVTGQVLAVDGGWCVSEGQTDE</sequence>
<keyword evidence="4" id="KW-1185">Reference proteome</keyword>
<dbReference type="InterPro" id="IPR051122">
    <property type="entry name" value="SDR_DHRS6-like"/>
</dbReference>
<keyword evidence="2" id="KW-0560">Oxidoreductase</keyword>
<dbReference type="CDD" id="cd05233">
    <property type="entry name" value="SDR_c"/>
    <property type="match status" value="1"/>
</dbReference>
<dbReference type="PANTHER" id="PTHR43477:SF1">
    <property type="entry name" value="DIHYDROANTICAPSIN 7-DEHYDROGENASE"/>
    <property type="match status" value="1"/>
</dbReference>
<dbReference type="RefSeq" id="WP_206293610.1">
    <property type="nucleotide sequence ID" value="NZ_CP063458.1"/>
</dbReference>
<dbReference type="PRINTS" id="PR00081">
    <property type="entry name" value="GDHRDH"/>
</dbReference>
<evidence type="ECO:0000313" key="3">
    <source>
        <dbReference type="EMBL" id="QOV90522.1"/>
    </source>
</evidence>
<dbReference type="KEGG" id="hbs:IPV69_03910"/>
<dbReference type="AlphaFoldDB" id="A0A7M2WZ98"/>
<dbReference type="GO" id="GO:0016491">
    <property type="term" value="F:oxidoreductase activity"/>
    <property type="evidence" value="ECO:0007669"/>
    <property type="project" value="UniProtKB-KW"/>
</dbReference>
<dbReference type="InterPro" id="IPR002347">
    <property type="entry name" value="SDR_fam"/>
</dbReference>